<gene>
    <name evidence="2" type="ORF">GCM10023189_19960</name>
</gene>
<keyword evidence="1" id="KW-1133">Transmembrane helix</keyword>
<sequence>MLLLSIGGFYGGVSFLTDPSGRSLGMAPTVVQMLPVANLFLPGLFLVITFGIAPFMLTYALLAKPRWALAEAAVNDMPYHWAWAASVGLSALLIIWIVVQFGFIGYQFPVQPITGLWGVLLLGLLLLPSVRRHCAI</sequence>
<protein>
    <submittedName>
        <fullName evidence="2">Uncharacterized protein</fullName>
    </submittedName>
</protein>
<keyword evidence="3" id="KW-1185">Reference proteome</keyword>
<comment type="caution">
    <text evidence="2">The sequence shown here is derived from an EMBL/GenBank/DDBJ whole genome shotgun (WGS) entry which is preliminary data.</text>
</comment>
<dbReference type="EMBL" id="BAABHD010000023">
    <property type="protein sequence ID" value="GAA4454019.1"/>
    <property type="molecule type" value="Genomic_DNA"/>
</dbReference>
<feature type="transmembrane region" description="Helical" evidence="1">
    <location>
        <begin position="110"/>
        <end position="130"/>
    </location>
</feature>
<accession>A0ABP8MPF9</accession>
<keyword evidence="1" id="KW-0472">Membrane</keyword>
<organism evidence="2 3">
    <name type="scientific">Nibrella saemangeumensis</name>
    <dbReference type="NCBI Taxonomy" id="1084526"/>
    <lineage>
        <taxon>Bacteria</taxon>
        <taxon>Pseudomonadati</taxon>
        <taxon>Bacteroidota</taxon>
        <taxon>Cytophagia</taxon>
        <taxon>Cytophagales</taxon>
        <taxon>Spirosomataceae</taxon>
        <taxon>Nibrella</taxon>
    </lineage>
</organism>
<proteinExistence type="predicted"/>
<dbReference type="Proteomes" id="UP001501175">
    <property type="component" value="Unassembled WGS sequence"/>
</dbReference>
<evidence type="ECO:0000313" key="2">
    <source>
        <dbReference type="EMBL" id="GAA4454019.1"/>
    </source>
</evidence>
<evidence type="ECO:0000256" key="1">
    <source>
        <dbReference type="SAM" id="Phobius"/>
    </source>
</evidence>
<feature type="transmembrane region" description="Helical" evidence="1">
    <location>
        <begin position="39"/>
        <end position="62"/>
    </location>
</feature>
<keyword evidence="1" id="KW-0812">Transmembrane</keyword>
<dbReference type="RefSeq" id="WP_345243057.1">
    <property type="nucleotide sequence ID" value="NZ_BAABHD010000023.1"/>
</dbReference>
<name>A0ABP8MPF9_9BACT</name>
<evidence type="ECO:0000313" key="3">
    <source>
        <dbReference type="Proteomes" id="UP001501175"/>
    </source>
</evidence>
<reference evidence="3" key="1">
    <citation type="journal article" date="2019" name="Int. J. Syst. Evol. Microbiol.">
        <title>The Global Catalogue of Microorganisms (GCM) 10K type strain sequencing project: providing services to taxonomists for standard genome sequencing and annotation.</title>
        <authorList>
            <consortium name="The Broad Institute Genomics Platform"/>
            <consortium name="The Broad Institute Genome Sequencing Center for Infectious Disease"/>
            <person name="Wu L."/>
            <person name="Ma J."/>
        </authorList>
    </citation>
    <scope>NUCLEOTIDE SEQUENCE [LARGE SCALE GENOMIC DNA]</scope>
    <source>
        <strain evidence="3">JCM 17927</strain>
    </source>
</reference>
<feature type="transmembrane region" description="Helical" evidence="1">
    <location>
        <begin position="83"/>
        <end position="104"/>
    </location>
</feature>